<dbReference type="Gene3D" id="2.60.40.10">
    <property type="entry name" value="Immunoglobulins"/>
    <property type="match status" value="2"/>
</dbReference>
<evidence type="ECO:0000259" key="10">
    <source>
        <dbReference type="PROSITE" id="PS50022"/>
    </source>
</evidence>
<gene>
    <name evidence="11" type="ORF">CCAND38_240004</name>
</gene>
<comment type="catalytic activity">
    <reaction evidence="1">
        <text>Hydrolysis of terminal non-reducing beta-D-galactose residues in beta-D-galactosides.</text>
        <dbReference type="EC" id="3.2.1.23"/>
    </reaction>
</comment>
<evidence type="ECO:0000256" key="2">
    <source>
        <dbReference type="ARBA" id="ARBA00001913"/>
    </source>
</evidence>
<dbReference type="Pfam" id="PF02837">
    <property type="entry name" value="Glyco_hydro_2_N"/>
    <property type="match status" value="1"/>
</dbReference>
<dbReference type="Gene3D" id="3.20.20.80">
    <property type="entry name" value="Glycosidases"/>
    <property type="match status" value="1"/>
</dbReference>
<accession>A0A0B7I612</accession>
<dbReference type="Pfam" id="PF16353">
    <property type="entry name" value="LacZ_4"/>
    <property type="match status" value="1"/>
</dbReference>
<dbReference type="EMBL" id="CDOI01000134">
    <property type="protein sequence ID" value="CEN45353.1"/>
    <property type="molecule type" value="Genomic_DNA"/>
</dbReference>
<dbReference type="InterPro" id="IPR032312">
    <property type="entry name" value="LacZ_4"/>
</dbReference>
<dbReference type="Proteomes" id="UP000045051">
    <property type="component" value="Unassembled WGS sequence"/>
</dbReference>
<keyword evidence="6 11" id="KW-0378">Hydrolase</keyword>
<dbReference type="PANTHER" id="PTHR46323">
    <property type="entry name" value="BETA-GALACTOSIDASE"/>
    <property type="match status" value="1"/>
</dbReference>
<keyword evidence="12" id="KW-1185">Reference proteome</keyword>
<dbReference type="SUPFAM" id="SSF49303">
    <property type="entry name" value="beta-Galactosidase/glucuronidase domain"/>
    <property type="match status" value="2"/>
</dbReference>
<dbReference type="Gene3D" id="2.60.120.260">
    <property type="entry name" value="Galactose-binding domain-like"/>
    <property type="match status" value="2"/>
</dbReference>
<evidence type="ECO:0000256" key="1">
    <source>
        <dbReference type="ARBA" id="ARBA00001412"/>
    </source>
</evidence>
<evidence type="ECO:0000256" key="8">
    <source>
        <dbReference type="ARBA" id="ARBA00023295"/>
    </source>
</evidence>
<dbReference type="GO" id="GO:0030246">
    <property type="term" value="F:carbohydrate binding"/>
    <property type="evidence" value="ECO:0007669"/>
    <property type="project" value="InterPro"/>
</dbReference>
<sequence length="1362" mass="155621">MGFVFFSLETVNFFITFVRIVFSTKIMIQHINKVSLIVGLVFSNFIFAQQQSLLGYAYGDQQAPTGKEWESVEELSLNKEQPKAYFFSFADKQSARKVLPENSKYWQSLNGNWKFHWVKTPDKRPKDFFKPSYDITAWEEIPVPSNWNIYGIQKDGTLKYGVPIYVNQPVIFYHERKVDDWRKGVMRTPPTNWTTYEYRNEVGSYRREFTIPQDWKNREVFINFDGVDSFFYLWINGKYVGFSKNSRNLASFNITKYLQKGKNTVAVEVYRNSDGSFLEAQDMFRLAGIFRTVALTSVPKVQIRDLQVIPDLDKNYLNGELNISAEIRNLDKKQAKGYKIEYSLYENKLYSDENKEVGKPIFSASFDISSQKSSVIKTKFPLENPKKWSSEFPNRYVLVAQLKDAKGKVVETISTYTGFRKVEIKDTKAEDDEFGKAGRYFYVNGKTVKFKGVNRHETNPSVGHAITRQQMEDEVKLMMKANINHVRNSHYPDDPYWYYLCDKYGIYLEDEANIESHQYYYGKESLSHPKEWEKAHVARVLEMAHATVNSPSIVIWSLGNEAGPGENFVTAYNALKKFDASRPVQYERNNDIVDMGSNQYPSIAWMKGASEGTHNIKYPFHISEYAHSMGNAVGNLVDYWEAIESSNFICGGAIWDWIDQAMYNYTKDGKRYFAYGGDFGDYPNDGQFVMNGIVFADMTPKPQYYEVKKVYQYVGLKNIGNEVEIFNKNYFKDLSDYDVEWSLFEDGKSIEKGNLAIGNIPARSRKSVKVPYNQSLLKPTSEYLLKIQFKLKEDKPWAEKGYVQAEEQFLLKSPTQRPSILQIAKGGKIELSDEGNLKVLKNSNFTAKFDTKTGSIFSLQYGNESIITDGNGPQINALRAFVNNDNWFYEKWFEKGLHNLKHNATSNKVVENKNGSFSVYFTVVSQAPNAAKIHGGTSSGKNKIEELTDRKFGEKDFKFITNQIYTIYPDGSIELQSAITSNDLWLTLPRLGYVMTIPQKYENLTYYGRGKHDNYNDRKTGAFIEQFSGKVKDEFVHFPKPQDMGNHEEVRWISLTDNQGNGAIFIPNEPMSASALQYTAKDMILAGHPHELPKAKDTYLNLDIAVTGLGGNSCGQGAPLSKDRVLSRGSHITGFIIRPVLSGNIEAMVNIKASGEIPISISHDYFGNVSINSADEFAKIVYTIDGKGKPSKYNLPIPLRKGGKVTAWFEGKPDSKVEMIFNRIENIPIRVISASSEESGEGDAQNLVDGNPNTIWHTMYSVTVAKYPHWVDFDMSEIRTIKGFTYLPYDSWSSKVKEYSFSVSTDGKNWTEIQKGTFDSSAELKRVLLEKPVKARYIRFTALTQLYNQDFASGAEFSVLEE</sequence>
<dbReference type="Pfam" id="PF00703">
    <property type="entry name" value="Glyco_hydro_2"/>
    <property type="match status" value="1"/>
</dbReference>
<keyword evidence="7" id="KW-0106">Calcium</keyword>
<dbReference type="Pfam" id="PF02929">
    <property type="entry name" value="Bgal_small_N"/>
    <property type="match status" value="1"/>
</dbReference>
<dbReference type="GO" id="GO:0004565">
    <property type="term" value="F:beta-galactosidase activity"/>
    <property type="evidence" value="ECO:0007669"/>
    <property type="project" value="UniProtKB-EC"/>
</dbReference>
<comment type="subunit">
    <text evidence="4">Monomer.</text>
</comment>
<dbReference type="GO" id="GO:0005990">
    <property type="term" value="P:lactose catabolic process"/>
    <property type="evidence" value="ECO:0007669"/>
    <property type="project" value="TreeGrafter"/>
</dbReference>
<dbReference type="InterPro" id="IPR014718">
    <property type="entry name" value="GH-type_carb-bd"/>
</dbReference>
<dbReference type="PROSITE" id="PS50022">
    <property type="entry name" value="FA58C_3"/>
    <property type="match status" value="1"/>
</dbReference>
<protein>
    <recommendedName>
        <fullName evidence="5">beta-galactosidase</fullName>
        <ecNumber evidence="5">3.2.1.23</ecNumber>
    </recommendedName>
    <alternativeName>
        <fullName evidence="9">Lactase</fullName>
    </alternativeName>
</protein>
<evidence type="ECO:0000313" key="12">
    <source>
        <dbReference type="Proteomes" id="UP000045051"/>
    </source>
</evidence>
<dbReference type="InterPro" id="IPR000421">
    <property type="entry name" value="FA58C"/>
</dbReference>
<dbReference type="Pfam" id="PF00754">
    <property type="entry name" value="F5_F8_type_C"/>
    <property type="match status" value="1"/>
</dbReference>
<evidence type="ECO:0000313" key="11">
    <source>
        <dbReference type="EMBL" id="CEN45353.1"/>
    </source>
</evidence>
<feature type="domain" description="F5/8 type C" evidence="10">
    <location>
        <begin position="1212"/>
        <end position="1362"/>
    </location>
</feature>
<dbReference type="InterPro" id="IPR011013">
    <property type="entry name" value="Gal_mutarotase_sf_dom"/>
</dbReference>
<evidence type="ECO:0000256" key="9">
    <source>
        <dbReference type="ARBA" id="ARBA00032230"/>
    </source>
</evidence>
<evidence type="ECO:0000256" key="3">
    <source>
        <dbReference type="ARBA" id="ARBA00007401"/>
    </source>
</evidence>
<dbReference type="PRINTS" id="PR00132">
    <property type="entry name" value="GLHYDRLASE2"/>
</dbReference>
<evidence type="ECO:0000256" key="5">
    <source>
        <dbReference type="ARBA" id="ARBA00012756"/>
    </source>
</evidence>
<evidence type="ECO:0000256" key="4">
    <source>
        <dbReference type="ARBA" id="ARBA00011245"/>
    </source>
</evidence>
<dbReference type="Gene3D" id="2.70.98.10">
    <property type="match status" value="1"/>
</dbReference>
<dbReference type="FunFam" id="2.60.120.260:FF:000108">
    <property type="entry name" value="Beta-galactosidase"/>
    <property type="match status" value="1"/>
</dbReference>
<dbReference type="InterPro" id="IPR008979">
    <property type="entry name" value="Galactose-bd-like_sf"/>
</dbReference>
<keyword evidence="8 11" id="KW-0326">Glycosidase</keyword>
<dbReference type="InterPro" id="IPR036156">
    <property type="entry name" value="Beta-gal/glucu_dom_sf"/>
</dbReference>
<dbReference type="SUPFAM" id="SSF49785">
    <property type="entry name" value="Galactose-binding domain-like"/>
    <property type="match status" value="2"/>
</dbReference>
<dbReference type="PANTHER" id="PTHR46323:SF2">
    <property type="entry name" value="BETA-GALACTOSIDASE"/>
    <property type="match status" value="1"/>
</dbReference>
<dbReference type="SUPFAM" id="SSF51445">
    <property type="entry name" value="(Trans)glycosidases"/>
    <property type="match status" value="1"/>
</dbReference>
<dbReference type="Pfam" id="PF02836">
    <property type="entry name" value="Glyco_hydro_2_C"/>
    <property type="match status" value="1"/>
</dbReference>
<dbReference type="InterPro" id="IPR013783">
    <property type="entry name" value="Ig-like_fold"/>
</dbReference>
<dbReference type="InterPro" id="IPR006102">
    <property type="entry name" value="Ig-like_GH2"/>
</dbReference>
<dbReference type="InterPro" id="IPR006104">
    <property type="entry name" value="Glyco_hydro_2_N"/>
</dbReference>
<dbReference type="InterPro" id="IPR006103">
    <property type="entry name" value="Glyco_hydro_2_cat"/>
</dbReference>
<dbReference type="InterPro" id="IPR006101">
    <property type="entry name" value="Glyco_hydro_2"/>
</dbReference>
<evidence type="ECO:0000256" key="6">
    <source>
        <dbReference type="ARBA" id="ARBA00022801"/>
    </source>
</evidence>
<dbReference type="SMART" id="SM01038">
    <property type="entry name" value="Bgal_small_N"/>
    <property type="match status" value="1"/>
</dbReference>
<proteinExistence type="inferred from homology"/>
<dbReference type="GO" id="GO:0009341">
    <property type="term" value="C:beta-galactosidase complex"/>
    <property type="evidence" value="ECO:0007669"/>
    <property type="project" value="InterPro"/>
</dbReference>
<reference evidence="11 12" key="1">
    <citation type="submission" date="2015-01" db="EMBL/GenBank/DDBJ databases">
        <authorList>
            <person name="Xiang T."/>
            <person name="Song Y."/>
            <person name="Huang L."/>
            <person name="Wang B."/>
            <person name="Wu P."/>
        </authorList>
    </citation>
    <scope>NUCLEOTIDE SEQUENCE [LARGE SCALE GENOMIC DNA]</scope>
    <source>
        <strain evidence="11 12">CcD38</strain>
    </source>
</reference>
<dbReference type="SMART" id="SM00231">
    <property type="entry name" value="FA58C"/>
    <property type="match status" value="1"/>
</dbReference>
<dbReference type="SUPFAM" id="SSF74650">
    <property type="entry name" value="Galactose mutarotase-like"/>
    <property type="match status" value="1"/>
</dbReference>
<name>A0A0B7I612_9FLAO</name>
<dbReference type="InterPro" id="IPR017853">
    <property type="entry name" value="GH"/>
</dbReference>
<comment type="similarity">
    <text evidence="3">Belongs to the glycosyl hydrolase 2 family.</text>
</comment>
<dbReference type="InterPro" id="IPR050347">
    <property type="entry name" value="Bact_Beta-galactosidase"/>
</dbReference>
<organism evidence="11 12">
    <name type="scientific">Capnocytophaga canis</name>
    <dbReference type="NCBI Taxonomy" id="1848903"/>
    <lineage>
        <taxon>Bacteria</taxon>
        <taxon>Pseudomonadati</taxon>
        <taxon>Bacteroidota</taxon>
        <taxon>Flavobacteriia</taxon>
        <taxon>Flavobacteriales</taxon>
        <taxon>Flavobacteriaceae</taxon>
        <taxon>Capnocytophaga</taxon>
    </lineage>
</organism>
<dbReference type="EC" id="3.2.1.23" evidence="5"/>
<dbReference type="InterPro" id="IPR004199">
    <property type="entry name" value="B-gal_small/dom_5"/>
</dbReference>
<comment type="cofactor">
    <cofactor evidence="2">
        <name>Ca(2+)</name>
        <dbReference type="ChEBI" id="CHEBI:29108"/>
    </cofactor>
</comment>
<evidence type="ECO:0000256" key="7">
    <source>
        <dbReference type="ARBA" id="ARBA00022837"/>
    </source>
</evidence>